<proteinExistence type="predicted"/>
<sequence length="205" mass="21341">MTIPSSPPIALLLAAGRGSRFDAREEKLLQAFPHHDGRPGMVATAAAAALLEVMPVLAVVPGPGALAEALRAQGCAVCMPAPASSREMSASLRCGVQHSAQASGWLVALADMPCVDLSTLCLLRDALAAGAPIVAPVMQGRRGHPVGFGRAHLDALLALHGDQGARALLKTHPVTELEVMDEGIFADVDTAEDLRRVRVLAQSQR</sequence>
<dbReference type="InterPro" id="IPR025877">
    <property type="entry name" value="MobA-like_NTP_Trfase"/>
</dbReference>
<evidence type="ECO:0000313" key="3">
    <source>
        <dbReference type="EMBL" id="ADJ62851.1"/>
    </source>
</evidence>
<evidence type="ECO:0000259" key="2">
    <source>
        <dbReference type="Pfam" id="PF12804"/>
    </source>
</evidence>
<dbReference type="EMBL" id="CP002039">
    <property type="protein sequence ID" value="ADJ62851.1"/>
    <property type="molecule type" value="Genomic_DNA"/>
</dbReference>
<dbReference type="KEGG" id="hse:Hsero_1335"/>
<accession>D8IP31</accession>
<dbReference type="Gene3D" id="3.90.550.10">
    <property type="entry name" value="Spore Coat Polysaccharide Biosynthesis Protein SpsA, Chain A"/>
    <property type="match status" value="1"/>
</dbReference>
<dbReference type="CDD" id="cd04182">
    <property type="entry name" value="GT_2_like_f"/>
    <property type="match status" value="1"/>
</dbReference>
<evidence type="ECO:0000313" key="4">
    <source>
        <dbReference type="Proteomes" id="UP000000329"/>
    </source>
</evidence>
<dbReference type="Pfam" id="PF12804">
    <property type="entry name" value="NTP_transf_3"/>
    <property type="match status" value="1"/>
</dbReference>
<keyword evidence="1" id="KW-0460">Magnesium</keyword>
<feature type="domain" description="MobA-like NTP transferase" evidence="2">
    <location>
        <begin position="10"/>
        <end position="172"/>
    </location>
</feature>
<protein>
    <submittedName>
        <fullName evidence="3">MobA-related protein</fullName>
    </submittedName>
</protein>
<evidence type="ECO:0000256" key="1">
    <source>
        <dbReference type="ARBA" id="ARBA00022842"/>
    </source>
</evidence>
<dbReference type="OrthoDB" id="5298793at2"/>
<dbReference type="AlphaFoldDB" id="D8IP31"/>
<dbReference type="GeneID" id="29390536"/>
<dbReference type="Proteomes" id="UP000000329">
    <property type="component" value="Chromosome"/>
</dbReference>
<dbReference type="eggNOG" id="COG2068">
    <property type="taxonomic scope" value="Bacteria"/>
</dbReference>
<dbReference type="STRING" id="757424.Hsero_1335"/>
<keyword evidence="4" id="KW-1185">Reference proteome</keyword>
<dbReference type="GO" id="GO:0016779">
    <property type="term" value="F:nucleotidyltransferase activity"/>
    <property type="evidence" value="ECO:0007669"/>
    <property type="project" value="UniProtKB-ARBA"/>
</dbReference>
<name>D8IP31_HERSS</name>
<dbReference type="InterPro" id="IPR029044">
    <property type="entry name" value="Nucleotide-diphossugar_trans"/>
</dbReference>
<organism evidence="3 4">
    <name type="scientific">Herbaspirillum seropedicae (strain SmR1)</name>
    <dbReference type="NCBI Taxonomy" id="757424"/>
    <lineage>
        <taxon>Bacteria</taxon>
        <taxon>Pseudomonadati</taxon>
        <taxon>Pseudomonadota</taxon>
        <taxon>Betaproteobacteria</taxon>
        <taxon>Burkholderiales</taxon>
        <taxon>Oxalobacteraceae</taxon>
        <taxon>Herbaspirillum</taxon>
    </lineage>
</organism>
<dbReference type="HOGENOM" id="CLU_061980_4_1_4"/>
<gene>
    <name evidence="3" type="ordered locus">Hsero_1335</name>
</gene>
<reference evidence="3 4" key="1">
    <citation type="submission" date="2010-04" db="EMBL/GenBank/DDBJ databases">
        <title>The genome of Herbaspirillum seropedicae SmR1, an endophytic, nitrogen-fixing, plant-growth promoting beta-Proteobacteria.</title>
        <authorList>
            <person name="Pedrosa F.O."/>
            <person name="Monteiro R.A."/>
            <person name="Wassem R."/>
            <person name="Cruz L.M."/>
            <person name="Ayub R.A."/>
            <person name="Colauto N.B."/>
            <person name="Fernandez M.A."/>
            <person name="Fungaro M.H.P."/>
            <person name="Grisard E.C."/>
            <person name="Hungria M."/>
            <person name="Madeira H.M.F."/>
            <person name="Nodari R.O."/>
            <person name="Osaku C.A."/>
            <person name="Petzl-Erler M.L."/>
            <person name="Terenzi H."/>
            <person name="Vieira L.G.E."/>
            <person name="Almeida M.I.M."/>
            <person name="Alves L.R."/>
            <person name="Arantes O.M.N."/>
            <person name="Balsanelli E."/>
            <person name="Barcellos F.G."/>
            <person name="Baura V.A."/>
            <person name="Binde D.R."/>
            <person name="Campo R.J."/>
            <person name="Chubatsu L.S."/>
            <person name="Chueire L.M.O."/>
            <person name="Ciferri R.R."/>
            <person name="Correa L.C."/>
            <person name="da Conceicao Silva J.L."/>
            <person name="Dabul A.N.G."/>
            <person name="Dambros B.P."/>
            <person name="Faoro H."/>
            <person name="Favetti A."/>
            <person name="Friedermann G."/>
            <person name="Furlaneto M.C."/>
            <person name="Gasques L.S."/>
            <person name="Gimenes C.C.T."/>
            <person name="Gioppo N.M.R."/>
            <person name="Glienke-Blanco C."/>
            <person name="Godoy L.P."/>
            <person name="Guerra M.P."/>
            <person name="Karp S."/>
            <person name="Kava-Cordeiro V."/>
            <person name="Margarido V.P."/>
            <person name="Mathioni S.M."/>
            <person name="Menck-Soares M.A."/>
            <person name="Murace N.K."/>
            <person name="Nicolas M.F."/>
            <person name="Oliveira C.E.C."/>
            <person name="Pagnan N.A.B."/>
            <person name="Pamphile J.A."/>
            <person name="Patussi E.V."/>
            <person name="Pereira L.F.P."/>
            <person name="Pereira-Ferrari L."/>
            <person name="Pinto F.G.S."/>
            <person name="Precoma C."/>
            <person name="Prioli A.J."/>
            <person name="Prioli S.M.A.P."/>
            <person name="Raittz R.T."/>
            <person name="Ramos H.J.O."/>
            <person name="Ribeiro E.M.S.F."/>
            <person name="Rigo L.U."/>
            <person name="Rocha C.L.M.S.C."/>
            <person name="Rocha S.N."/>
            <person name="Santos K."/>
            <person name="Satori D."/>
            <person name="Silva A.G."/>
            <person name="Simao R.C.G."/>
            <person name="Soares M.A.M."/>
            <person name="Souza E.M."/>
            <person name="Steffens M.B.R."/>
            <person name="Steindel M."/>
            <person name="Tadra-Sfeir M.Z."/>
            <person name="Takahashi E.K."/>
            <person name="Torres R.A."/>
            <person name="Valle J.S."/>
            <person name="Vernal J.I."/>
            <person name="Vilas-Boas L.A."/>
            <person name="Watanabe M.A.E."/>
            <person name="Weiss V.A."/>
            <person name="Yates M.A."/>
            <person name="Souza E.M."/>
        </authorList>
    </citation>
    <scope>NUCLEOTIDE SEQUENCE [LARGE SCALE GENOMIC DNA]</scope>
    <source>
        <strain evidence="3 4">SmR1</strain>
    </source>
</reference>
<dbReference type="PANTHER" id="PTHR43777:SF1">
    <property type="entry name" value="MOLYBDENUM COFACTOR CYTIDYLYLTRANSFERASE"/>
    <property type="match status" value="1"/>
</dbReference>
<dbReference type="PANTHER" id="PTHR43777">
    <property type="entry name" value="MOLYBDENUM COFACTOR CYTIDYLYLTRANSFERASE"/>
    <property type="match status" value="1"/>
</dbReference>
<dbReference type="RefSeq" id="WP_013233356.1">
    <property type="nucleotide sequence ID" value="NC_014323.1"/>
</dbReference>
<dbReference type="SUPFAM" id="SSF53448">
    <property type="entry name" value="Nucleotide-diphospho-sugar transferases"/>
    <property type="match status" value="1"/>
</dbReference>